<dbReference type="Gene3D" id="3.30.40.10">
    <property type="entry name" value="Zinc/RING finger domain, C3HC4 (zinc finger)"/>
    <property type="match status" value="1"/>
</dbReference>
<feature type="domain" description="U-box" evidence="3">
    <location>
        <begin position="35"/>
        <end position="120"/>
    </location>
</feature>
<dbReference type="SMART" id="SM00504">
    <property type="entry name" value="Ubox"/>
    <property type="match status" value="1"/>
</dbReference>
<dbReference type="InterPro" id="IPR003613">
    <property type="entry name" value="Ubox_domain"/>
</dbReference>
<dbReference type="PANTHER" id="PTHR11102:SF160">
    <property type="entry name" value="ERAD-ASSOCIATED E3 UBIQUITIN-PROTEIN LIGASE COMPONENT HRD3"/>
    <property type="match status" value="1"/>
</dbReference>
<comment type="similarity">
    <text evidence="1">Belongs to the sel-1 family.</text>
</comment>
<dbReference type="OrthoDB" id="272077at2759"/>
<proteinExistence type="inferred from homology"/>
<dbReference type="SMART" id="SM00671">
    <property type="entry name" value="SEL1"/>
    <property type="match status" value="3"/>
</dbReference>
<dbReference type="PANTHER" id="PTHR11102">
    <property type="entry name" value="SEL-1-LIKE PROTEIN"/>
    <property type="match status" value="1"/>
</dbReference>
<reference evidence="4" key="1">
    <citation type="submission" date="2020-06" db="EMBL/GenBank/DDBJ databases">
        <authorList>
            <consortium name="Plant Systems Biology data submission"/>
        </authorList>
    </citation>
    <scope>NUCLEOTIDE SEQUENCE</scope>
    <source>
        <strain evidence="4">D6</strain>
    </source>
</reference>
<dbReference type="GO" id="GO:0016567">
    <property type="term" value="P:protein ubiquitination"/>
    <property type="evidence" value="ECO:0007669"/>
    <property type="project" value="InterPro"/>
</dbReference>
<dbReference type="InterPro" id="IPR013083">
    <property type="entry name" value="Znf_RING/FYVE/PHD"/>
</dbReference>
<sequence length="273" mass="30608">MASNKSSASTKRQPEAVVSDSENQQPPSNKRPKKSPSDDLICPINLELPWDPVIAEDGRVYEKESIEEHIEKNPEDLRSPITNEKMGRKLLSAIWVRNHIDTLVESGVIDGDLADKWNEKVKQKKDMEKLLKKAEAGDADAMYDLGLNYHYGIDGFKENDEEAFQWYRRAHGAKNARGTASIGYYYLHGLGVDKCIKRGVMYMSIAAGQGSDFAAYHLGMALAEGRHGMIVDKAEATRWLEEALGGCKRKHMKLSDKNKAQEKLNELKGQVSD</sequence>
<dbReference type="Pfam" id="PF08238">
    <property type="entry name" value="Sel1"/>
    <property type="match status" value="3"/>
</dbReference>
<dbReference type="PROSITE" id="PS51698">
    <property type="entry name" value="U_BOX"/>
    <property type="match status" value="1"/>
</dbReference>
<evidence type="ECO:0000256" key="1">
    <source>
        <dbReference type="ARBA" id="ARBA00038101"/>
    </source>
</evidence>
<dbReference type="Proteomes" id="UP001153069">
    <property type="component" value="Unassembled WGS sequence"/>
</dbReference>
<keyword evidence="5" id="KW-1185">Reference proteome</keyword>
<gene>
    <name evidence="4" type="ORF">SEMRO_1154_G247160.1</name>
</gene>
<dbReference type="InterPro" id="IPR050767">
    <property type="entry name" value="Sel1_AlgK"/>
</dbReference>
<protein>
    <submittedName>
        <fullName evidence="4">Sel1 domain protein repeat-containing protein</fullName>
    </submittedName>
</protein>
<dbReference type="SUPFAM" id="SSF81901">
    <property type="entry name" value="HCP-like"/>
    <property type="match status" value="1"/>
</dbReference>
<name>A0A9N8EH35_9STRA</name>
<evidence type="ECO:0000313" key="5">
    <source>
        <dbReference type="Proteomes" id="UP001153069"/>
    </source>
</evidence>
<dbReference type="Pfam" id="PF04564">
    <property type="entry name" value="U-box"/>
    <property type="match status" value="1"/>
</dbReference>
<evidence type="ECO:0000313" key="4">
    <source>
        <dbReference type="EMBL" id="CAB9521012.1"/>
    </source>
</evidence>
<evidence type="ECO:0000259" key="3">
    <source>
        <dbReference type="PROSITE" id="PS51698"/>
    </source>
</evidence>
<dbReference type="EMBL" id="CAICTM010001152">
    <property type="protein sequence ID" value="CAB9521012.1"/>
    <property type="molecule type" value="Genomic_DNA"/>
</dbReference>
<accession>A0A9N8EH35</accession>
<evidence type="ECO:0000256" key="2">
    <source>
        <dbReference type="SAM" id="MobiDB-lite"/>
    </source>
</evidence>
<dbReference type="AlphaFoldDB" id="A0A9N8EH35"/>
<dbReference type="InterPro" id="IPR006597">
    <property type="entry name" value="Sel1-like"/>
</dbReference>
<dbReference type="InterPro" id="IPR011990">
    <property type="entry name" value="TPR-like_helical_dom_sf"/>
</dbReference>
<comment type="caution">
    <text evidence="4">The sequence shown here is derived from an EMBL/GenBank/DDBJ whole genome shotgun (WGS) entry which is preliminary data.</text>
</comment>
<dbReference type="GO" id="GO:0004842">
    <property type="term" value="F:ubiquitin-protein transferase activity"/>
    <property type="evidence" value="ECO:0007669"/>
    <property type="project" value="InterPro"/>
</dbReference>
<dbReference type="Gene3D" id="1.25.40.10">
    <property type="entry name" value="Tetratricopeptide repeat domain"/>
    <property type="match status" value="1"/>
</dbReference>
<dbReference type="SUPFAM" id="SSF57850">
    <property type="entry name" value="RING/U-box"/>
    <property type="match status" value="1"/>
</dbReference>
<organism evidence="4 5">
    <name type="scientific">Seminavis robusta</name>
    <dbReference type="NCBI Taxonomy" id="568900"/>
    <lineage>
        <taxon>Eukaryota</taxon>
        <taxon>Sar</taxon>
        <taxon>Stramenopiles</taxon>
        <taxon>Ochrophyta</taxon>
        <taxon>Bacillariophyta</taxon>
        <taxon>Bacillariophyceae</taxon>
        <taxon>Bacillariophycidae</taxon>
        <taxon>Naviculales</taxon>
        <taxon>Naviculaceae</taxon>
        <taxon>Seminavis</taxon>
    </lineage>
</organism>
<feature type="region of interest" description="Disordered" evidence="2">
    <location>
        <begin position="1"/>
        <end position="40"/>
    </location>
</feature>
<feature type="compositionally biased region" description="Polar residues" evidence="2">
    <location>
        <begin position="1"/>
        <end position="11"/>
    </location>
</feature>